<reference evidence="2 3" key="1">
    <citation type="submission" date="2019-12" db="EMBL/GenBank/DDBJ databases">
        <authorList>
            <person name="Floudas D."/>
            <person name="Bentzer J."/>
            <person name="Ahren D."/>
            <person name="Johansson T."/>
            <person name="Persson P."/>
            <person name="Tunlid A."/>
        </authorList>
    </citation>
    <scope>NUCLEOTIDE SEQUENCE [LARGE SCALE GENOMIC DNA]</scope>
    <source>
        <strain evidence="2 3">CBS 102.39</strain>
    </source>
</reference>
<gene>
    <name evidence="2" type="ORF">D9613_006839</name>
</gene>
<dbReference type="AlphaFoldDB" id="A0A8H4QGZ7"/>
<evidence type="ECO:0000313" key="2">
    <source>
        <dbReference type="EMBL" id="KAF4610743.1"/>
    </source>
</evidence>
<feature type="compositionally biased region" description="Basic and acidic residues" evidence="1">
    <location>
        <begin position="157"/>
        <end position="168"/>
    </location>
</feature>
<proteinExistence type="predicted"/>
<name>A0A8H4QGZ7_9AGAR</name>
<dbReference type="EMBL" id="JAACJL010000058">
    <property type="protein sequence ID" value="KAF4610743.1"/>
    <property type="molecule type" value="Genomic_DNA"/>
</dbReference>
<keyword evidence="3" id="KW-1185">Reference proteome</keyword>
<evidence type="ECO:0000313" key="3">
    <source>
        <dbReference type="Proteomes" id="UP000521872"/>
    </source>
</evidence>
<accession>A0A8H4QGZ7</accession>
<protein>
    <submittedName>
        <fullName evidence="2">Uncharacterized protein</fullName>
    </submittedName>
</protein>
<dbReference type="Proteomes" id="UP000521872">
    <property type="component" value="Unassembled WGS sequence"/>
</dbReference>
<organism evidence="2 3">
    <name type="scientific">Agrocybe pediades</name>
    <dbReference type="NCBI Taxonomy" id="84607"/>
    <lineage>
        <taxon>Eukaryota</taxon>
        <taxon>Fungi</taxon>
        <taxon>Dikarya</taxon>
        <taxon>Basidiomycota</taxon>
        <taxon>Agaricomycotina</taxon>
        <taxon>Agaricomycetes</taxon>
        <taxon>Agaricomycetidae</taxon>
        <taxon>Agaricales</taxon>
        <taxon>Agaricineae</taxon>
        <taxon>Strophariaceae</taxon>
        <taxon>Agrocybe</taxon>
    </lineage>
</organism>
<evidence type="ECO:0000256" key="1">
    <source>
        <dbReference type="SAM" id="MobiDB-lite"/>
    </source>
</evidence>
<comment type="caution">
    <text evidence="2">The sequence shown here is derived from an EMBL/GenBank/DDBJ whole genome shotgun (WGS) entry which is preliminary data.</text>
</comment>
<feature type="region of interest" description="Disordered" evidence="1">
    <location>
        <begin position="157"/>
        <end position="178"/>
    </location>
</feature>
<sequence length="178" mass="20482">MRPCSHHPFCRRRRPSRLLWFFVGAMSTSYWIARREHNPSGARSYCRRPRLDSTHLPTTLANRDKSCWPHSISEIPRAINNIPPAPSPLYPDTRAPIPELDEKREAALAAEREQWEQGKAHLEKVSRQAMDTVIELSEAVLDTVVSAAECWKTKLAEHRAKREGERASLVHNTTNRQQ</sequence>